<protein>
    <submittedName>
        <fullName evidence="1">Uncharacterized protein</fullName>
    </submittedName>
</protein>
<dbReference type="AlphaFoldDB" id="A0A1M6QLD6"/>
<sequence>MEIVSFLKMWMDVWNEAEEKGLKMPEEAGTFQKKETKHDEVMKEIIKFLPRREFSAENGKMAVDSLEKAVSQKNLMSILEKGQNAGENISFIEERKKKIAANMEVIEKRIQESRLGKAEESFWMAQTERPMKMPEEMAGTGMEKMGETLLSPIFAADGTEGEILRLLRQWQKKENTSEGTQQISISIGQVRESADVNQVMEALTTKLREAHLSGVRKARGG</sequence>
<evidence type="ECO:0000313" key="1">
    <source>
        <dbReference type="EMBL" id="SHK21062.1"/>
    </source>
</evidence>
<dbReference type="Proteomes" id="UP000183975">
    <property type="component" value="Unassembled WGS sequence"/>
</dbReference>
<dbReference type="EMBL" id="FRAH01000019">
    <property type="protein sequence ID" value="SHK21062.1"/>
    <property type="molecule type" value="Genomic_DNA"/>
</dbReference>
<reference evidence="1 2" key="1">
    <citation type="submission" date="2016-11" db="EMBL/GenBank/DDBJ databases">
        <authorList>
            <person name="Jaros S."/>
            <person name="Januszkiewicz K."/>
            <person name="Wedrychowicz H."/>
        </authorList>
    </citation>
    <scope>NUCLEOTIDE SEQUENCE [LARGE SCALE GENOMIC DNA]</scope>
    <source>
        <strain evidence="1 2">DSM 14214</strain>
    </source>
</reference>
<name>A0A1M6QLD6_9FIRM</name>
<evidence type="ECO:0000313" key="2">
    <source>
        <dbReference type="Proteomes" id="UP000183975"/>
    </source>
</evidence>
<gene>
    <name evidence="1" type="ORF">SAMN02745138_01352</name>
</gene>
<organism evidence="1 2">
    <name type="scientific">Anaerotignum lactatifermentans DSM 14214</name>
    <dbReference type="NCBI Taxonomy" id="1121323"/>
    <lineage>
        <taxon>Bacteria</taxon>
        <taxon>Bacillati</taxon>
        <taxon>Bacillota</taxon>
        <taxon>Clostridia</taxon>
        <taxon>Lachnospirales</taxon>
        <taxon>Anaerotignaceae</taxon>
        <taxon>Anaerotignum</taxon>
    </lineage>
</organism>
<accession>A0A1M6QLD6</accession>
<dbReference type="RefSeq" id="WP_072850353.1">
    <property type="nucleotide sequence ID" value="NZ_FRAH01000019.1"/>
</dbReference>
<proteinExistence type="predicted"/>
<keyword evidence="2" id="KW-1185">Reference proteome</keyword>
<dbReference type="OrthoDB" id="9943237at2"/>